<dbReference type="GO" id="GO:0003700">
    <property type="term" value="F:DNA-binding transcription factor activity"/>
    <property type="evidence" value="ECO:0007669"/>
    <property type="project" value="InterPro"/>
</dbReference>
<evidence type="ECO:0000256" key="2">
    <source>
        <dbReference type="ARBA" id="ARBA00023125"/>
    </source>
</evidence>
<comment type="caution">
    <text evidence="5">The sequence shown here is derived from an EMBL/GenBank/DDBJ whole genome shotgun (WGS) entry which is preliminary data.</text>
</comment>
<accession>A0A4R7FSC2</accession>
<protein>
    <submittedName>
        <fullName evidence="5">Helix-turn-helix protein</fullName>
    </submittedName>
</protein>
<dbReference type="InterPro" id="IPR050204">
    <property type="entry name" value="AraC_XylS_family_regulators"/>
</dbReference>
<dbReference type="InterPro" id="IPR018060">
    <property type="entry name" value="HTH_AraC"/>
</dbReference>
<evidence type="ECO:0000259" key="4">
    <source>
        <dbReference type="PROSITE" id="PS01124"/>
    </source>
</evidence>
<evidence type="ECO:0000313" key="6">
    <source>
        <dbReference type="Proteomes" id="UP000295344"/>
    </source>
</evidence>
<dbReference type="InterPro" id="IPR009057">
    <property type="entry name" value="Homeodomain-like_sf"/>
</dbReference>
<keyword evidence="6" id="KW-1185">Reference proteome</keyword>
<evidence type="ECO:0000256" key="3">
    <source>
        <dbReference type="ARBA" id="ARBA00023163"/>
    </source>
</evidence>
<sequence length="321" mass="35195">MGTGAVERRSVRTTDLDEAIQTLCETFGESDLRRADHEEPSFALRCARTGELITARWSITGADGGSRGTADAEPLILTGVVLGGRMRMRGRWEEVDTTRPFLYPEPVHADLEQLDMANLGITRSAVEQRASAITGVDGFELRFTGTAPFDPAMDQAWRDTTAYAARMTEALADGPGAALARVELVDLVIALLLRTFPNTTLDAVHRRDVTGPRGAALRRALQYVDDHAAEPVTVVEIAEAARLSPRGLYAAFQRDLGTTPMAHLREVRLHAVRDELRAMAPEDAGADVDAVALRWGFAHTRRFRERYASRFGEAPGDTLVR</sequence>
<dbReference type="PANTHER" id="PTHR46796">
    <property type="entry name" value="HTH-TYPE TRANSCRIPTIONAL ACTIVATOR RHAS-RELATED"/>
    <property type="match status" value="1"/>
</dbReference>
<keyword evidence="1" id="KW-0805">Transcription regulation</keyword>
<evidence type="ECO:0000256" key="1">
    <source>
        <dbReference type="ARBA" id="ARBA00023015"/>
    </source>
</evidence>
<organism evidence="5 6">
    <name type="scientific">Amnibacterium kyonggiense</name>
    <dbReference type="NCBI Taxonomy" id="595671"/>
    <lineage>
        <taxon>Bacteria</taxon>
        <taxon>Bacillati</taxon>
        <taxon>Actinomycetota</taxon>
        <taxon>Actinomycetes</taxon>
        <taxon>Micrococcales</taxon>
        <taxon>Microbacteriaceae</taxon>
        <taxon>Amnibacterium</taxon>
    </lineage>
</organism>
<dbReference type="OrthoDB" id="5464689at2"/>
<dbReference type="EMBL" id="SOAM01000001">
    <property type="protein sequence ID" value="TDS80757.1"/>
    <property type="molecule type" value="Genomic_DNA"/>
</dbReference>
<dbReference type="AlphaFoldDB" id="A0A4R7FSC2"/>
<feature type="domain" description="HTH araC/xylS-type" evidence="4">
    <location>
        <begin position="218"/>
        <end position="321"/>
    </location>
</feature>
<dbReference type="Pfam" id="PF12833">
    <property type="entry name" value="HTH_18"/>
    <property type="match status" value="1"/>
</dbReference>
<dbReference type="Gene3D" id="1.10.10.60">
    <property type="entry name" value="Homeodomain-like"/>
    <property type="match status" value="1"/>
</dbReference>
<dbReference type="GO" id="GO:0043565">
    <property type="term" value="F:sequence-specific DNA binding"/>
    <property type="evidence" value="ECO:0007669"/>
    <property type="project" value="InterPro"/>
</dbReference>
<dbReference type="SUPFAM" id="SSF46689">
    <property type="entry name" value="Homeodomain-like"/>
    <property type="match status" value="1"/>
</dbReference>
<dbReference type="SMART" id="SM00342">
    <property type="entry name" value="HTH_ARAC"/>
    <property type="match status" value="1"/>
</dbReference>
<evidence type="ECO:0000313" key="5">
    <source>
        <dbReference type="EMBL" id="TDS80757.1"/>
    </source>
</evidence>
<keyword evidence="2" id="KW-0238">DNA-binding</keyword>
<dbReference type="PROSITE" id="PS01124">
    <property type="entry name" value="HTH_ARAC_FAMILY_2"/>
    <property type="match status" value="1"/>
</dbReference>
<name>A0A4R7FSC2_9MICO</name>
<dbReference type="PANTHER" id="PTHR46796:SF12">
    <property type="entry name" value="HTH-TYPE DNA-BINDING TRANSCRIPTIONAL ACTIVATOR EUTR"/>
    <property type="match status" value="1"/>
</dbReference>
<reference evidence="5 6" key="1">
    <citation type="submission" date="2019-03" db="EMBL/GenBank/DDBJ databases">
        <title>Genomic Encyclopedia of Archaeal and Bacterial Type Strains, Phase II (KMG-II): from individual species to whole genera.</title>
        <authorList>
            <person name="Goeker M."/>
        </authorList>
    </citation>
    <scope>NUCLEOTIDE SEQUENCE [LARGE SCALE GENOMIC DNA]</scope>
    <source>
        <strain evidence="5 6">DSM 24782</strain>
    </source>
</reference>
<proteinExistence type="predicted"/>
<dbReference type="RefSeq" id="WP_133765439.1">
    <property type="nucleotide sequence ID" value="NZ_BAAARP010000001.1"/>
</dbReference>
<keyword evidence="3" id="KW-0804">Transcription</keyword>
<gene>
    <name evidence="5" type="ORF">CLV52_1326</name>
</gene>
<dbReference type="Proteomes" id="UP000295344">
    <property type="component" value="Unassembled WGS sequence"/>
</dbReference>